<organism evidence="1 2">
    <name type="scientific">Snodgrassella alvi</name>
    <dbReference type="NCBI Taxonomy" id="1196083"/>
    <lineage>
        <taxon>Bacteria</taxon>
        <taxon>Pseudomonadati</taxon>
        <taxon>Pseudomonadota</taxon>
        <taxon>Betaproteobacteria</taxon>
        <taxon>Neisseriales</taxon>
        <taxon>Neisseriaceae</taxon>
        <taxon>Snodgrassella</taxon>
    </lineage>
</organism>
<comment type="caution">
    <text evidence="1">The sequence shown here is derived from an EMBL/GenBank/DDBJ whole genome shotgun (WGS) entry which is preliminary data.</text>
</comment>
<evidence type="ECO:0000313" key="2">
    <source>
        <dbReference type="Proteomes" id="UP000231094"/>
    </source>
</evidence>
<reference evidence="1 2" key="1">
    <citation type="journal article" date="2017" name="MBio">
        <title>Type VI secretion-mediated competition in the bee gut microbiome.</title>
        <authorList>
            <person name="Steele M.I."/>
            <person name="Kwong W.K."/>
            <person name="Powell J.E."/>
            <person name="Whiteley M."/>
            <person name="Moran N.A."/>
        </authorList>
    </citation>
    <scope>NUCLEOTIDE SEQUENCE [LARGE SCALE GENOMIC DNA]</scope>
    <source>
        <strain evidence="1 2">PEB0171</strain>
    </source>
</reference>
<sequence>MKSMADVILILKERNIMQIRTTKIRLLVLIGIGLFLSGCSISDWYNGYYVEKSAIKEGQRNRDNYYNSESTQMQELRKHNDKYCSDLASRPENRIARDGYPNGVVNQAMFIGCMEDRGTPTYESYISMQKKT</sequence>
<dbReference type="AlphaFoldDB" id="A0A2N9Y1Y1"/>
<gene>
    <name evidence="1" type="ORF">BHC47_08340</name>
</gene>
<dbReference type="Proteomes" id="UP000231094">
    <property type="component" value="Unassembled WGS sequence"/>
</dbReference>
<proteinExistence type="predicted"/>
<protein>
    <submittedName>
        <fullName evidence="1">Uncharacterized protein</fullName>
    </submittedName>
</protein>
<name>A0A2N9Y1Y1_9NEIS</name>
<dbReference type="EMBL" id="MEIV01000075">
    <property type="protein sequence ID" value="PIT60741.1"/>
    <property type="molecule type" value="Genomic_DNA"/>
</dbReference>
<evidence type="ECO:0000313" key="1">
    <source>
        <dbReference type="EMBL" id="PIT60741.1"/>
    </source>
</evidence>
<accession>A0A2N9Y1Y1</accession>